<dbReference type="InterPro" id="IPR005667">
    <property type="entry name" value="Sulph_transpt2"/>
</dbReference>
<feature type="transmembrane region" description="Helical" evidence="9">
    <location>
        <begin position="141"/>
        <end position="165"/>
    </location>
</feature>
<evidence type="ECO:0000256" key="1">
    <source>
        <dbReference type="ARBA" id="ARBA00004651"/>
    </source>
</evidence>
<gene>
    <name evidence="10" type="ORF">C7450_104403</name>
</gene>
<evidence type="ECO:0000256" key="6">
    <source>
        <dbReference type="ARBA" id="ARBA00023032"/>
    </source>
</evidence>
<sequence>MTAGARGPSFRYFRAPSALPGFGLAFGYTLVYLALIVLIPMAGLALKAASLGIAGIIDIITEARTLAALRTSFGVSLAAAGFASLFGLAIAWVLTRYHFPGRRLIDAMVDLPFALPTAVAGIALGAIYAPNGWVGAQLAPFGIKVAFTPLGIFVALVFVSLPFAVRTVQPLIEEIDRELEEASATLGAGRLQTVWRVMLPPLVPAVLTGLALGFARAVGEYGSVIFIAGNLPYVSEIAPLLIVIKLEEFDYAGATAIALIMLVIAFSTLLVINLIQAWARRRFGHV</sequence>
<dbReference type="RefSeq" id="WP_110374664.1">
    <property type="nucleotide sequence ID" value="NZ_CAKNFM010000006.1"/>
</dbReference>
<feature type="transmembrane region" description="Helical" evidence="9">
    <location>
        <begin position="21"/>
        <end position="42"/>
    </location>
</feature>
<keyword evidence="4 9" id="KW-0812">Transmembrane</keyword>
<feature type="transmembrane region" description="Helical" evidence="9">
    <location>
        <begin position="256"/>
        <end position="279"/>
    </location>
</feature>
<evidence type="ECO:0000256" key="5">
    <source>
        <dbReference type="ARBA" id="ARBA00022989"/>
    </source>
</evidence>
<dbReference type="InterPro" id="IPR035906">
    <property type="entry name" value="MetI-like_sf"/>
</dbReference>
<comment type="caution">
    <text evidence="10">The sequence shown here is derived from an EMBL/GenBank/DDBJ whole genome shotgun (WGS) entry which is preliminary data.</text>
</comment>
<feature type="transmembrane region" description="Helical" evidence="9">
    <location>
        <begin position="224"/>
        <end position="244"/>
    </location>
</feature>
<comment type="function">
    <text evidence="9">Part of the ABC transporter complex (TC 3.A.1.6.1) involved in sulfate/thiosulfate import.</text>
</comment>
<comment type="similarity">
    <text evidence="9">Belongs to the binding-protein-dependent transport system permease family. CysTW subfamily.</text>
</comment>
<dbReference type="Proteomes" id="UP000248021">
    <property type="component" value="Unassembled WGS sequence"/>
</dbReference>
<dbReference type="GO" id="GO:0005886">
    <property type="term" value="C:plasma membrane"/>
    <property type="evidence" value="ECO:0007669"/>
    <property type="project" value="UniProtKB-SubCell"/>
</dbReference>
<keyword evidence="5 9" id="KW-1133">Transmembrane helix</keyword>
<dbReference type="EMBL" id="QJJK01000004">
    <property type="protein sequence ID" value="PXW60348.1"/>
    <property type="molecule type" value="Genomic_DNA"/>
</dbReference>
<comment type="function">
    <text evidence="8">Part of the ABC transporter complex CysAWTP (TC 3.A.1.6.1) involved in sulfate/thiosulfate import. Probably responsible for the translocation of the substrate across the membrane.</text>
</comment>
<dbReference type="SUPFAM" id="SSF161098">
    <property type="entry name" value="MetI-like"/>
    <property type="match status" value="1"/>
</dbReference>
<dbReference type="NCBIfam" id="TIGR02139">
    <property type="entry name" value="permease_CysT"/>
    <property type="match status" value="1"/>
</dbReference>
<comment type="subunit">
    <text evidence="2">The complex is composed of two ATP-binding proteins (CysA), two transmembrane proteins (CysT and CysW) and a solute-binding protein (CysP).</text>
</comment>
<evidence type="ECO:0000256" key="9">
    <source>
        <dbReference type="RuleBase" id="RU366001"/>
    </source>
</evidence>
<keyword evidence="6 9" id="KW-0764">Sulfate transport</keyword>
<evidence type="ECO:0000256" key="7">
    <source>
        <dbReference type="ARBA" id="ARBA00023136"/>
    </source>
</evidence>
<organism evidence="10 11">
    <name type="scientific">Chelatococcus asaccharovorans</name>
    <dbReference type="NCBI Taxonomy" id="28210"/>
    <lineage>
        <taxon>Bacteria</taxon>
        <taxon>Pseudomonadati</taxon>
        <taxon>Pseudomonadota</taxon>
        <taxon>Alphaproteobacteria</taxon>
        <taxon>Hyphomicrobiales</taxon>
        <taxon>Chelatococcaceae</taxon>
        <taxon>Chelatococcus</taxon>
    </lineage>
</organism>
<reference evidence="10 11" key="1">
    <citation type="submission" date="2018-05" db="EMBL/GenBank/DDBJ databases">
        <title>Genomic Encyclopedia of Type Strains, Phase IV (KMG-IV): sequencing the most valuable type-strain genomes for metagenomic binning, comparative biology and taxonomic classification.</title>
        <authorList>
            <person name="Goeker M."/>
        </authorList>
    </citation>
    <scope>NUCLEOTIDE SEQUENCE [LARGE SCALE GENOMIC DNA]</scope>
    <source>
        <strain evidence="10 11">DSM 6462</strain>
    </source>
</reference>
<proteinExistence type="inferred from homology"/>
<feature type="transmembrane region" description="Helical" evidence="9">
    <location>
        <begin position="73"/>
        <end position="95"/>
    </location>
</feature>
<dbReference type="PANTHER" id="PTHR30406">
    <property type="entry name" value="SULFATE TRANSPORT SYSTEM PERMEASE PROTEIN"/>
    <property type="match status" value="1"/>
</dbReference>
<dbReference type="InterPro" id="IPR000515">
    <property type="entry name" value="MetI-like"/>
</dbReference>
<dbReference type="FunFam" id="1.10.3720.10:FF:000004">
    <property type="entry name" value="Sulfate transport system permease protein CysT"/>
    <property type="match status" value="1"/>
</dbReference>
<keyword evidence="3 9" id="KW-0813">Transport</keyword>
<evidence type="ECO:0000313" key="10">
    <source>
        <dbReference type="EMBL" id="PXW60348.1"/>
    </source>
</evidence>
<dbReference type="NCBIfam" id="TIGR00969">
    <property type="entry name" value="3a0106s02"/>
    <property type="match status" value="1"/>
</dbReference>
<dbReference type="AlphaFoldDB" id="A0A2V3UC20"/>
<evidence type="ECO:0000256" key="2">
    <source>
        <dbReference type="ARBA" id="ARBA00011779"/>
    </source>
</evidence>
<dbReference type="CDD" id="cd06261">
    <property type="entry name" value="TM_PBP2"/>
    <property type="match status" value="1"/>
</dbReference>
<dbReference type="GO" id="GO:0015419">
    <property type="term" value="F:ABC-type sulfate transporter activity"/>
    <property type="evidence" value="ECO:0007669"/>
    <property type="project" value="UniProtKB-UniRule"/>
</dbReference>
<name>A0A2V3UC20_9HYPH</name>
<keyword evidence="7 9" id="KW-0472">Membrane</keyword>
<evidence type="ECO:0000256" key="4">
    <source>
        <dbReference type="ARBA" id="ARBA00022692"/>
    </source>
</evidence>
<comment type="subcellular location">
    <subcellularLocation>
        <location evidence="1">Cell membrane</location>
        <topology evidence="1">Multi-pass membrane protein</topology>
    </subcellularLocation>
</comment>
<dbReference type="PROSITE" id="PS50928">
    <property type="entry name" value="ABC_TM1"/>
    <property type="match status" value="1"/>
</dbReference>
<feature type="transmembrane region" description="Helical" evidence="9">
    <location>
        <begin position="197"/>
        <end position="218"/>
    </location>
</feature>
<evidence type="ECO:0000313" key="11">
    <source>
        <dbReference type="Proteomes" id="UP000248021"/>
    </source>
</evidence>
<keyword evidence="11" id="KW-1185">Reference proteome</keyword>
<evidence type="ECO:0000256" key="8">
    <source>
        <dbReference type="ARBA" id="ARBA00025323"/>
    </source>
</evidence>
<dbReference type="OrthoDB" id="9804629at2"/>
<dbReference type="Gene3D" id="1.10.3720.10">
    <property type="entry name" value="MetI-like"/>
    <property type="match status" value="1"/>
</dbReference>
<feature type="transmembrane region" description="Helical" evidence="9">
    <location>
        <begin position="107"/>
        <end position="129"/>
    </location>
</feature>
<accession>A0A2V3UC20</accession>
<protein>
    <recommendedName>
        <fullName evidence="9">Sulfate transport system permease protein CysT</fullName>
    </recommendedName>
</protein>
<dbReference type="Pfam" id="PF00528">
    <property type="entry name" value="BPD_transp_1"/>
    <property type="match status" value="1"/>
</dbReference>
<evidence type="ECO:0000256" key="3">
    <source>
        <dbReference type="ARBA" id="ARBA00022448"/>
    </source>
</evidence>
<dbReference type="PANTHER" id="PTHR30406:SF8">
    <property type="entry name" value="SULFATE TRANSPORT SYSTEM PERMEASE PROTEIN CYST"/>
    <property type="match status" value="1"/>
</dbReference>
<dbReference type="InterPro" id="IPR011865">
    <property type="entry name" value="CysT_permease"/>
</dbReference>